<evidence type="ECO:0000313" key="3">
    <source>
        <dbReference type="EMBL" id="MCH6264169.1"/>
    </source>
</evidence>
<dbReference type="AlphaFoldDB" id="A0A942SUU9"/>
<keyword evidence="1" id="KW-0472">Membrane</keyword>
<reference evidence="2" key="1">
    <citation type="submission" date="2021-05" db="EMBL/GenBank/DDBJ databases">
        <title>Novel Bacillus species.</title>
        <authorList>
            <person name="Liu G."/>
        </authorList>
    </citation>
    <scope>NUCLEOTIDE SEQUENCE</scope>
    <source>
        <strain evidence="2 4">FJAT-50051</strain>
    </source>
</reference>
<evidence type="ECO:0000256" key="1">
    <source>
        <dbReference type="SAM" id="Phobius"/>
    </source>
</evidence>
<protein>
    <submittedName>
        <fullName evidence="2">Uncharacterized protein</fullName>
    </submittedName>
</protein>
<evidence type="ECO:0000313" key="4">
    <source>
        <dbReference type="Proteomes" id="UP000677265"/>
    </source>
</evidence>
<evidence type="ECO:0000313" key="2">
    <source>
        <dbReference type="EMBL" id="MBS4180582.1"/>
    </source>
</evidence>
<gene>
    <name evidence="3" type="ORF">KHB02_001340</name>
    <name evidence="2" type="ORF">KHB02_04145</name>
</gene>
<dbReference type="RefSeq" id="WP_213140549.1">
    <property type="nucleotide sequence ID" value="NZ_JAGYPE020000001.1"/>
</dbReference>
<feature type="transmembrane region" description="Helical" evidence="1">
    <location>
        <begin position="6"/>
        <end position="28"/>
    </location>
</feature>
<accession>A0A942SUU9</accession>
<feature type="transmembrane region" description="Helical" evidence="1">
    <location>
        <begin position="40"/>
        <end position="61"/>
    </location>
</feature>
<comment type="caution">
    <text evidence="2">The sequence shown here is derived from an EMBL/GenBank/DDBJ whole genome shotgun (WGS) entry which is preliminary data.</text>
</comment>
<name>A0A942SUU9_9BACI</name>
<dbReference type="EMBL" id="JAGYPE010000001">
    <property type="protein sequence ID" value="MBS4180582.1"/>
    <property type="molecule type" value="Genomic_DNA"/>
</dbReference>
<sequence>MGIELAIALLTYVLLVVMAYLVFVLSSEKEERGSLIINQAYNYAFSILSFGILIVIALAKLPNVTLDNQTTNYLILASKFISVITLGGSVFILTKKYKSPK</sequence>
<dbReference type="EMBL" id="JAGYPE020000001">
    <property type="protein sequence ID" value="MCH6264169.1"/>
    <property type="molecule type" value="Genomic_DNA"/>
</dbReference>
<keyword evidence="4" id="KW-1185">Reference proteome</keyword>
<keyword evidence="1" id="KW-0812">Transmembrane</keyword>
<proteinExistence type="predicted"/>
<feature type="transmembrane region" description="Helical" evidence="1">
    <location>
        <begin position="73"/>
        <end position="93"/>
    </location>
</feature>
<dbReference type="Proteomes" id="UP000677265">
    <property type="component" value="Unassembled WGS sequence"/>
</dbReference>
<keyword evidence="1" id="KW-1133">Transmembrane helix</keyword>
<organism evidence="2">
    <name type="scientific">Neobacillus citreus</name>
    <dbReference type="NCBI Taxonomy" id="2833578"/>
    <lineage>
        <taxon>Bacteria</taxon>
        <taxon>Bacillati</taxon>
        <taxon>Bacillota</taxon>
        <taxon>Bacilli</taxon>
        <taxon>Bacillales</taxon>
        <taxon>Bacillaceae</taxon>
        <taxon>Neobacillus</taxon>
    </lineage>
</organism>